<gene>
    <name evidence="2" type="ORF">GGQ74_000917</name>
</gene>
<dbReference type="RefSeq" id="WP_167940344.1">
    <property type="nucleotide sequence ID" value="NZ_JAATJA010000001.1"/>
</dbReference>
<evidence type="ECO:0000256" key="1">
    <source>
        <dbReference type="SAM" id="Phobius"/>
    </source>
</evidence>
<dbReference type="Proteomes" id="UP000580856">
    <property type="component" value="Unassembled WGS sequence"/>
</dbReference>
<evidence type="ECO:0000313" key="3">
    <source>
        <dbReference type="Proteomes" id="UP000580856"/>
    </source>
</evidence>
<keyword evidence="1" id="KW-1133">Transmembrane helix</keyword>
<name>A0A846QJK7_9BACT</name>
<proteinExistence type="predicted"/>
<sequence>MPTKLVVTKMLQCEVCGETFSRSYDQCPKCGSEDFTGYRMVNPIARLPMELILTVAAHLTWLLGSAGCIAFLWNTDTPDPHTNLLLAFAGFGFLLLSLILSIALFGIAELLGRTIRIQRRVKAFVEDYWSQSD</sequence>
<feature type="transmembrane region" description="Helical" evidence="1">
    <location>
        <begin position="85"/>
        <end position="112"/>
    </location>
</feature>
<protein>
    <submittedName>
        <fullName evidence="2">Uncharacterized protein</fullName>
    </submittedName>
</protein>
<organism evidence="2 3">
    <name type="scientific">Desulfobaculum xiamenense</name>
    <dbReference type="NCBI Taxonomy" id="995050"/>
    <lineage>
        <taxon>Bacteria</taxon>
        <taxon>Pseudomonadati</taxon>
        <taxon>Thermodesulfobacteriota</taxon>
        <taxon>Desulfovibrionia</taxon>
        <taxon>Desulfovibrionales</taxon>
        <taxon>Desulfovibrionaceae</taxon>
        <taxon>Desulfobaculum</taxon>
    </lineage>
</organism>
<dbReference type="Gene3D" id="2.20.20.30">
    <property type="entry name" value="reverse gyrase domain"/>
    <property type="match status" value="1"/>
</dbReference>
<comment type="caution">
    <text evidence="2">The sequence shown here is derived from an EMBL/GenBank/DDBJ whole genome shotgun (WGS) entry which is preliminary data.</text>
</comment>
<keyword evidence="3" id="KW-1185">Reference proteome</keyword>
<accession>A0A846QJK7</accession>
<dbReference type="EMBL" id="JAATJA010000001">
    <property type="protein sequence ID" value="NJB67277.1"/>
    <property type="molecule type" value="Genomic_DNA"/>
</dbReference>
<reference evidence="2 3" key="1">
    <citation type="submission" date="2020-03" db="EMBL/GenBank/DDBJ databases">
        <title>Genomic Encyclopedia of Type Strains, Phase IV (KMG-IV): sequencing the most valuable type-strain genomes for metagenomic binning, comparative biology and taxonomic classification.</title>
        <authorList>
            <person name="Goeker M."/>
        </authorList>
    </citation>
    <scope>NUCLEOTIDE SEQUENCE [LARGE SCALE GENOMIC DNA]</scope>
    <source>
        <strain evidence="2 3">DSM 24233</strain>
    </source>
</reference>
<evidence type="ECO:0000313" key="2">
    <source>
        <dbReference type="EMBL" id="NJB67277.1"/>
    </source>
</evidence>
<keyword evidence="1" id="KW-0812">Transmembrane</keyword>
<dbReference type="AlphaFoldDB" id="A0A846QJK7"/>
<keyword evidence="1" id="KW-0472">Membrane</keyword>
<feature type="transmembrane region" description="Helical" evidence="1">
    <location>
        <begin position="51"/>
        <end position="73"/>
    </location>
</feature>